<feature type="domain" description="F-box" evidence="1">
    <location>
        <begin position="4"/>
        <end position="53"/>
    </location>
</feature>
<evidence type="ECO:0000259" key="1">
    <source>
        <dbReference type="PROSITE" id="PS50181"/>
    </source>
</evidence>
<name>A0A481Z8D0_9VIRU</name>
<dbReference type="PROSITE" id="PS50181">
    <property type="entry name" value="FBOX"/>
    <property type="match status" value="1"/>
</dbReference>
<proteinExistence type="predicted"/>
<dbReference type="Gene3D" id="1.20.1280.50">
    <property type="match status" value="1"/>
</dbReference>
<sequence>MNQIDYLSQLPIDIFIHNITYLPFSDVINICSTNQKLHTYCTDPQYNNHWKSLIDNTFSLVDNYEEKLNKIWLNLKVIKNTYNYQVYTGLIKLLDPITQAMIYYRQLQTRRYEIF</sequence>
<gene>
    <name evidence="2" type="ORF">LCPAC302_02520</name>
</gene>
<organism evidence="2">
    <name type="scientific">Pithovirus LCPAC302</name>
    <dbReference type="NCBI Taxonomy" id="2506593"/>
    <lineage>
        <taxon>Viruses</taxon>
        <taxon>Pithoviruses</taxon>
    </lineage>
</organism>
<dbReference type="InterPro" id="IPR036047">
    <property type="entry name" value="F-box-like_dom_sf"/>
</dbReference>
<protein>
    <submittedName>
        <fullName evidence="2">F-box-like family protein</fullName>
    </submittedName>
</protein>
<dbReference type="EMBL" id="MK500556">
    <property type="protein sequence ID" value="QBK91632.1"/>
    <property type="molecule type" value="Genomic_DNA"/>
</dbReference>
<evidence type="ECO:0000313" key="2">
    <source>
        <dbReference type="EMBL" id="QBK91632.1"/>
    </source>
</evidence>
<reference evidence="2" key="1">
    <citation type="journal article" date="2019" name="MBio">
        <title>Virus Genomes from Deep Sea Sediments Expand the Ocean Megavirome and Support Independent Origins of Viral Gigantism.</title>
        <authorList>
            <person name="Backstrom D."/>
            <person name="Yutin N."/>
            <person name="Jorgensen S.L."/>
            <person name="Dharamshi J."/>
            <person name="Homa F."/>
            <person name="Zaremba-Niedwiedzka K."/>
            <person name="Spang A."/>
            <person name="Wolf Y.I."/>
            <person name="Koonin E.V."/>
            <person name="Ettema T.J."/>
        </authorList>
    </citation>
    <scope>NUCLEOTIDE SEQUENCE</scope>
</reference>
<accession>A0A481Z8D0</accession>
<dbReference type="InterPro" id="IPR001810">
    <property type="entry name" value="F-box_dom"/>
</dbReference>
<dbReference type="SUPFAM" id="SSF81383">
    <property type="entry name" value="F-box domain"/>
    <property type="match status" value="1"/>
</dbReference>